<feature type="region of interest" description="Disordered" evidence="5">
    <location>
        <begin position="1468"/>
        <end position="1493"/>
    </location>
</feature>
<feature type="compositionally biased region" description="Low complexity" evidence="5">
    <location>
        <begin position="459"/>
        <end position="474"/>
    </location>
</feature>
<dbReference type="GeneID" id="54564917"/>
<dbReference type="PROSITE" id="PS51477">
    <property type="entry name" value="PAH"/>
    <property type="match status" value="1"/>
</dbReference>
<dbReference type="InterPro" id="IPR003822">
    <property type="entry name" value="PAH"/>
</dbReference>
<feature type="region of interest" description="Disordered" evidence="5">
    <location>
        <begin position="443"/>
        <end position="476"/>
    </location>
</feature>
<feature type="region of interest" description="Disordered" evidence="5">
    <location>
        <begin position="607"/>
        <end position="652"/>
    </location>
</feature>
<dbReference type="GO" id="GO:0006355">
    <property type="term" value="P:regulation of DNA-templated transcription"/>
    <property type="evidence" value="ECO:0007669"/>
    <property type="project" value="InterPro"/>
</dbReference>
<dbReference type="EMBL" id="ML993583">
    <property type="protein sequence ID" value="KAF2171392.1"/>
    <property type="molecule type" value="Genomic_DNA"/>
</dbReference>
<dbReference type="RefSeq" id="XP_033672281.1">
    <property type="nucleotide sequence ID" value="XM_033811645.1"/>
</dbReference>
<keyword evidence="4" id="KW-0175">Coiled coil</keyword>
<reference evidence="6" key="1">
    <citation type="journal article" date="2020" name="Stud. Mycol.">
        <title>101 Dothideomycetes genomes: a test case for predicting lifestyles and emergence of pathogens.</title>
        <authorList>
            <person name="Haridas S."/>
            <person name="Albert R."/>
            <person name="Binder M."/>
            <person name="Bloem J."/>
            <person name="Labutti K."/>
            <person name="Salamov A."/>
            <person name="Andreopoulos B."/>
            <person name="Baker S."/>
            <person name="Barry K."/>
            <person name="Bills G."/>
            <person name="Bluhm B."/>
            <person name="Cannon C."/>
            <person name="Castanera R."/>
            <person name="Culley D."/>
            <person name="Daum C."/>
            <person name="Ezra D."/>
            <person name="Gonzalez J."/>
            <person name="Henrissat B."/>
            <person name="Kuo A."/>
            <person name="Liang C."/>
            <person name="Lipzen A."/>
            <person name="Lutzoni F."/>
            <person name="Magnuson J."/>
            <person name="Mondo S."/>
            <person name="Nolan M."/>
            <person name="Ohm R."/>
            <person name="Pangilinan J."/>
            <person name="Park H.-J."/>
            <person name="Ramirez L."/>
            <person name="Alfaro M."/>
            <person name="Sun H."/>
            <person name="Tritt A."/>
            <person name="Yoshinaga Y."/>
            <person name="Zwiers L.-H."/>
            <person name="Turgeon B."/>
            <person name="Goodwin S."/>
            <person name="Spatafora J."/>
            <person name="Crous P."/>
            <person name="Grigoriev I."/>
        </authorList>
    </citation>
    <scope>NUCLEOTIDE SEQUENCE</scope>
    <source>
        <strain evidence="6">ATCC 36951</strain>
    </source>
</reference>
<evidence type="ECO:0000256" key="3">
    <source>
        <dbReference type="PROSITE-ProRule" id="PRU00810"/>
    </source>
</evidence>
<accession>A0A6A6CZS2</accession>
<dbReference type="GO" id="GO:0005634">
    <property type="term" value="C:nucleus"/>
    <property type="evidence" value="ECO:0007669"/>
    <property type="project" value="UniProtKB-SubCell"/>
</dbReference>
<feature type="region of interest" description="Disordered" evidence="5">
    <location>
        <begin position="798"/>
        <end position="822"/>
    </location>
</feature>
<dbReference type="SUPFAM" id="SSF57997">
    <property type="entry name" value="Tropomyosin"/>
    <property type="match status" value="1"/>
</dbReference>
<feature type="coiled-coil region" evidence="4">
    <location>
        <begin position="1250"/>
        <end position="1309"/>
    </location>
</feature>
<gene>
    <name evidence="6" type="ORF">M409DRAFT_50839</name>
</gene>
<sequence>MRPHNSTPPHLKKKAVEKNTTNTEKSLVVARTNTADVEKSAIPSPTANDVANAPAIAPESTLSNALVPYGIQNTLSPMEMIQHETVQNLQALLDDAQARLNAANARCDQLQAENEQLRQQLSTDAQGTAQTTPDGRGETLCGYAESEAAEESVVSNGAPAQTDMAVSEKVDTITQILQVHTDRQSKLESATARQEELIQALISQFTGDGPAPLQVSAQKDTVSAIEHRKLVDKMANLEQTLAAIQHSPAQSITPDFQTRIERKIRQQERIDNAPIRADLIQYYEVLSEQIAGKKVGRGTRFEGTEDELWTLRDHVALPPPPPCAPSHVDLNGYCLNPGCALWRTLAMPPPPRQHHPIASQPWVPTAAVYRSVDEYLRDLASWGPQPLPQMTPPDFPSVPDPVHQHAMAMPEYGGHLPAPTSPESPVVCYTPDVTPQASFVEGHFNLPHTASGDDDTYNPVQQQQPPAEPQDSPQRNNKIINGFSSKDMIPFLIKLSKHGDLDFNIYVRFLQMIGSFQTGDKSFEYTCGQVTELLKEAPDLASEFEEFVPEFYSGTEDTREDVSEVLSATEDGFGREPPSTKTYSLGDGWGHMSNVTYEKPVRERPFTYRSASDGAQTDNSDASPEFKRRTGSNWGQPSYVTDDGTETPEMHAHSPQCAFDCEDPCHWQDVRYMPDGVASISRKPSSRSSSPWVKSRSPIESSFSRAFRQKSHELNAEGITALYPGQEEASFLCSCIAKVGLSADDRYKALGIISTLHMGNGSSIPQVNTSPATVATPSQDVDREALHRIEIMLAGMRGRGTAAPNAPTAAPAPDSKDESAHSELKDLRYQMDDLDDANNHLGNRINNLNYRLEKEADWRHRLSQDVGDSFCRSWNLEGKVDGLTSKVNAEIIRRDSAAASETRRMDAWISWLVQKIDGLENKLTGSMNAYPQLDHVQNDKLAAVSKGLNAVQQKLHNEAVVPVRQLQSQVEDFNHVLSAHDSRLNDLEHSLESGDVDQRFVDAELQLESFREDIKALLDAKNDSSIQDIKADLRGQADKSEEVLSTLDRRIGDLEQSVDVRDVNDRFQDADLQLEDLRKEVKTLSGARDDGLINAIEAELKAVADRQSRLEVQMKSTVSETDVLKKNLAGGDVNQRFIDAELHLEDLREKIQTLSEAKESGTTKAMRASLKDLTDRQAYLHAELESTVSRVDGLNTDQEKLRVLGNKVNVLELSNKMINQRYTNDEKELKSLASKVNVLDSSNKLALRNSGDIQTKLDELTNTCDALRENADSSGVRHRIKIHALPARLEEAEESLKDIKAQTEKALHNGAQTIIPILQAKVNDLADRYPSLESDANDISERLASVERSIDSGPVEKRFVDAEVQLEELEQKLKDLSSTKGQAPSKDIETAGLADHGRGGVVPLLKIGSANNTTRPNIHFGSFAPTDGSESPAKPVATRFEDRLEKAQATRAEKVEVEVKRLREQIMSSSRLDRHSFLEPAMSARSKRAKPRE</sequence>
<name>A0A6A6CZS2_ZASCE</name>
<feature type="compositionally biased region" description="Polar residues" evidence="5">
    <location>
        <begin position="609"/>
        <end position="622"/>
    </location>
</feature>
<dbReference type="Proteomes" id="UP000799537">
    <property type="component" value="Unassembled WGS sequence"/>
</dbReference>
<keyword evidence="2 3" id="KW-0539">Nucleus</keyword>
<dbReference type="Gene3D" id="1.20.1160.11">
    <property type="entry name" value="Paired amphipathic helix"/>
    <property type="match status" value="1"/>
</dbReference>
<evidence type="ECO:0000256" key="1">
    <source>
        <dbReference type="ARBA" id="ARBA00004123"/>
    </source>
</evidence>
<evidence type="ECO:0000313" key="7">
    <source>
        <dbReference type="Proteomes" id="UP000799537"/>
    </source>
</evidence>
<evidence type="ECO:0000256" key="2">
    <source>
        <dbReference type="ARBA" id="ARBA00023242"/>
    </source>
</evidence>
<feature type="coiled-coil region" evidence="4">
    <location>
        <begin position="1137"/>
        <end position="1164"/>
    </location>
</feature>
<dbReference type="InterPro" id="IPR036600">
    <property type="entry name" value="PAH_sf"/>
</dbReference>
<feature type="region of interest" description="Disordered" evidence="5">
    <location>
        <begin position="1"/>
        <end position="22"/>
    </location>
</feature>
<organism evidence="6 7">
    <name type="scientific">Zasmidium cellare ATCC 36951</name>
    <dbReference type="NCBI Taxonomy" id="1080233"/>
    <lineage>
        <taxon>Eukaryota</taxon>
        <taxon>Fungi</taxon>
        <taxon>Dikarya</taxon>
        <taxon>Ascomycota</taxon>
        <taxon>Pezizomycotina</taxon>
        <taxon>Dothideomycetes</taxon>
        <taxon>Dothideomycetidae</taxon>
        <taxon>Mycosphaerellales</taxon>
        <taxon>Mycosphaerellaceae</taxon>
        <taxon>Zasmidium</taxon>
    </lineage>
</organism>
<keyword evidence="7" id="KW-1185">Reference proteome</keyword>
<evidence type="ECO:0000313" key="6">
    <source>
        <dbReference type="EMBL" id="KAF2171392.1"/>
    </source>
</evidence>
<evidence type="ECO:0000256" key="4">
    <source>
        <dbReference type="SAM" id="Coils"/>
    </source>
</evidence>
<proteinExistence type="predicted"/>
<evidence type="ECO:0000256" key="5">
    <source>
        <dbReference type="SAM" id="MobiDB-lite"/>
    </source>
</evidence>
<comment type="subcellular location">
    <subcellularLocation>
        <location evidence="1 3">Nucleus</location>
    </subcellularLocation>
</comment>
<feature type="region of interest" description="Disordered" evidence="5">
    <location>
        <begin position="117"/>
        <end position="139"/>
    </location>
</feature>
<feature type="compositionally biased region" description="Polar residues" evidence="5">
    <location>
        <begin position="117"/>
        <end position="133"/>
    </location>
</feature>
<feature type="coiled-coil region" evidence="4">
    <location>
        <begin position="1060"/>
        <end position="1113"/>
    </location>
</feature>
<dbReference type="SUPFAM" id="SSF47762">
    <property type="entry name" value="PAH2 domain"/>
    <property type="match status" value="1"/>
</dbReference>
<feature type="compositionally biased region" description="Low complexity" evidence="5">
    <location>
        <begin position="801"/>
        <end position="813"/>
    </location>
</feature>
<protein>
    <submittedName>
        <fullName evidence="6">Uncharacterized protein</fullName>
    </submittedName>
</protein>